<evidence type="ECO:0000313" key="5">
    <source>
        <dbReference type="Proteomes" id="UP000019092"/>
    </source>
</evidence>
<dbReference type="SMART" id="SM00701">
    <property type="entry name" value="PGRP"/>
    <property type="match status" value="1"/>
</dbReference>
<dbReference type="PROSITE" id="PS00018">
    <property type="entry name" value="EF_HAND_1"/>
    <property type="match status" value="1"/>
</dbReference>
<dbReference type="PANTHER" id="PTHR11022:SF41">
    <property type="entry name" value="PEPTIDOGLYCAN-RECOGNITION PROTEIN LC-RELATED"/>
    <property type="match status" value="1"/>
</dbReference>
<dbReference type="InterPro" id="IPR002502">
    <property type="entry name" value="Amidase_domain"/>
</dbReference>
<dbReference type="EMBL" id="CP006955">
    <property type="protein sequence ID" value="AHG83466.1"/>
    <property type="molecule type" value="Genomic_DNA"/>
</dbReference>
<dbReference type="Proteomes" id="UP000019092">
    <property type="component" value="Chromosome"/>
</dbReference>
<evidence type="ECO:0000313" key="4">
    <source>
        <dbReference type="EMBL" id="AHG83466.1"/>
    </source>
</evidence>
<organism evidence="4 5">
    <name type="scientific">Bibersteinia trehalosi USDA-ARS-USMARC-189</name>
    <dbReference type="NCBI Taxonomy" id="1263831"/>
    <lineage>
        <taxon>Bacteria</taxon>
        <taxon>Pseudomonadati</taxon>
        <taxon>Pseudomonadota</taxon>
        <taxon>Gammaproteobacteria</taxon>
        <taxon>Pasteurellales</taxon>
        <taxon>Pasteurellaceae</taxon>
        <taxon>Bibersteinia</taxon>
    </lineage>
</organism>
<dbReference type="InterPro" id="IPR006619">
    <property type="entry name" value="PGRP_domain_met/bac"/>
</dbReference>
<dbReference type="InterPro" id="IPR018247">
    <property type="entry name" value="EF_Hand_1_Ca_BS"/>
</dbReference>
<evidence type="ECO:0000259" key="2">
    <source>
        <dbReference type="SMART" id="SM00644"/>
    </source>
</evidence>
<dbReference type="SUPFAM" id="SSF55846">
    <property type="entry name" value="N-acetylmuramoyl-L-alanine amidase-like"/>
    <property type="match status" value="1"/>
</dbReference>
<name>A0ABM5PBJ8_BIBTR</name>
<dbReference type="Gene3D" id="3.40.80.10">
    <property type="entry name" value="Peptidoglycan recognition protein-like"/>
    <property type="match status" value="1"/>
</dbReference>
<gene>
    <name evidence="4" type="ORF">F543_6020</name>
</gene>
<feature type="domain" description="Peptidoglycan recognition protein family" evidence="3">
    <location>
        <begin position="1"/>
        <end position="140"/>
    </location>
</feature>
<feature type="domain" description="N-acetylmuramoyl-L-alanine amidase" evidence="2">
    <location>
        <begin position="1"/>
        <end position="148"/>
    </location>
</feature>
<dbReference type="PANTHER" id="PTHR11022">
    <property type="entry name" value="PEPTIDOGLYCAN RECOGNITION PROTEIN"/>
    <property type="match status" value="1"/>
</dbReference>
<proteinExistence type="inferred from homology"/>
<dbReference type="InterPro" id="IPR036505">
    <property type="entry name" value="Amidase/PGRP_sf"/>
</dbReference>
<dbReference type="InterPro" id="IPR015510">
    <property type="entry name" value="PGRP"/>
</dbReference>
<comment type="similarity">
    <text evidence="1">Belongs to the N-acetylmuramoyl-L-alanine amidase 2 family.</text>
</comment>
<evidence type="ECO:0000259" key="3">
    <source>
        <dbReference type="SMART" id="SM00701"/>
    </source>
</evidence>
<keyword evidence="5" id="KW-1185">Reference proteome</keyword>
<dbReference type="SMART" id="SM00644">
    <property type="entry name" value="Ami_2"/>
    <property type="match status" value="1"/>
</dbReference>
<dbReference type="CDD" id="cd06583">
    <property type="entry name" value="PGRP"/>
    <property type="match status" value="1"/>
</dbReference>
<accession>A0ABM5PBJ8</accession>
<reference evidence="4 5" key="1">
    <citation type="submission" date="2013-12" db="EMBL/GenBank/DDBJ databases">
        <title>Annotation of the Bibersteinia trehalosi USDA-ARS-USMARC-189 complete genome.</title>
        <authorList>
            <person name="Harhay G.P."/>
            <person name="McVey S."/>
            <person name="Clawson M.L."/>
            <person name="Bono J."/>
            <person name="Heaton M.P."/>
            <person name="Chitko-Mckown C.G."/>
            <person name="Harhay D.M."/>
            <person name="Smith T.P.L."/>
        </authorList>
    </citation>
    <scope>NUCLEOTIDE SEQUENCE [LARGE SCALE GENOMIC DNA]</scope>
    <source>
        <strain evidence="4 5">USDA-ARS-USMARC-189</strain>
    </source>
</reference>
<dbReference type="RefSeq" id="WP_015433136.1">
    <property type="nucleotide sequence ID" value="NZ_CP006955.1"/>
</dbReference>
<sequence>MSLPILKIVVHCSATRNGKSLKQSGKSAAQVIDGWHKQRGFKRSAGAIKSFNSHLPHLGYHFVIDADGTVETGRQVGEIGAHVRGHNSNSVGICLVGGITAEGKNHGQYTEQQWHALHQLLRQLEAKHRKAKIYGHRDLSPDKNGDGSITPNEWLKDCPCFDVWSWLDSEQVVNLEHLFEVKNGI</sequence>
<protein>
    <submittedName>
        <fullName evidence="4">N-acetylmuramoyl-L-alanine amidase</fullName>
    </submittedName>
</protein>
<dbReference type="Pfam" id="PF01510">
    <property type="entry name" value="Amidase_2"/>
    <property type="match status" value="1"/>
</dbReference>
<evidence type="ECO:0000256" key="1">
    <source>
        <dbReference type="ARBA" id="ARBA00007553"/>
    </source>
</evidence>